<dbReference type="Proteomes" id="UP000006038">
    <property type="component" value="Chromosome 3"/>
</dbReference>
<evidence type="ECO:0000313" key="2">
    <source>
        <dbReference type="EnsemblPlants" id="OB03G37910.1"/>
    </source>
</evidence>
<dbReference type="HOGENOM" id="CLU_2695139_0_0_1"/>
<proteinExistence type="predicted"/>
<keyword evidence="3" id="KW-1185">Reference proteome</keyword>
<name>J3LRW5_ORYBR</name>
<keyword evidence="1" id="KW-0812">Transmembrane</keyword>
<evidence type="ECO:0000313" key="3">
    <source>
        <dbReference type="Proteomes" id="UP000006038"/>
    </source>
</evidence>
<keyword evidence="1" id="KW-0472">Membrane</keyword>
<dbReference type="AlphaFoldDB" id="J3LRW5"/>
<sequence length="74" mass="7966">FASCWRSKSVIGNTSLFSKAFGGGFVQLSIYMVHARAATGCGGWSLDQGQPRSGVSSWGVFMVLWMFTSFGGFD</sequence>
<dbReference type="Gramene" id="OB03G37910.1">
    <property type="protein sequence ID" value="OB03G37910.1"/>
    <property type="gene ID" value="OB03G37910"/>
</dbReference>
<dbReference type="EnsemblPlants" id="OB03G37910.1">
    <property type="protein sequence ID" value="OB03G37910.1"/>
    <property type="gene ID" value="OB03G37910"/>
</dbReference>
<accession>J3LRW5</accession>
<reference evidence="2" key="2">
    <citation type="submission" date="2013-04" db="UniProtKB">
        <authorList>
            <consortium name="EnsemblPlants"/>
        </authorList>
    </citation>
    <scope>IDENTIFICATION</scope>
</reference>
<feature type="transmembrane region" description="Helical" evidence="1">
    <location>
        <begin position="55"/>
        <end position="73"/>
    </location>
</feature>
<organism evidence="2">
    <name type="scientific">Oryza brachyantha</name>
    <name type="common">malo sina</name>
    <dbReference type="NCBI Taxonomy" id="4533"/>
    <lineage>
        <taxon>Eukaryota</taxon>
        <taxon>Viridiplantae</taxon>
        <taxon>Streptophyta</taxon>
        <taxon>Embryophyta</taxon>
        <taxon>Tracheophyta</taxon>
        <taxon>Spermatophyta</taxon>
        <taxon>Magnoliopsida</taxon>
        <taxon>Liliopsida</taxon>
        <taxon>Poales</taxon>
        <taxon>Poaceae</taxon>
        <taxon>BOP clade</taxon>
        <taxon>Oryzoideae</taxon>
        <taxon>Oryzeae</taxon>
        <taxon>Oryzinae</taxon>
        <taxon>Oryza</taxon>
    </lineage>
</organism>
<evidence type="ECO:0000256" key="1">
    <source>
        <dbReference type="SAM" id="Phobius"/>
    </source>
</evidence>
<protein>
    <submittedName>
        <fullName evidence="2">Uncharacterized protein</fullName>
    </submittedName>
</protein>
<keyword evidence="1" id="KW-1133">Transmembrane helix</keyword>
<reference evidence="2" key="1">
    <citation type="journal article" date="2013" name="Nat. Commun.">
        <title>Whole-genome sequencing of Oryza brachyantha reveals mechanisms underlying Oryza genome evolution.</title>
        <authorList>
            <person name="Chen J."/>
            <person name="Huang Q."/>
            <person name="Gao D."/>
            <person name="Wang J."/>
            <person name="Lang Y."/>
            <person name="Liu T."/>
            <person name="Li B."/>
            <person name="Bai Z."/>
            <person name="Luis Goicoechea J."/>
            <person name="Liang C."/>
            <person name="Chen C."/>
            <person name="Zhang W."/>
            <person name="Sun S."/>
            <person name="Liao Y."/>
            <person name="Zhang X."/>
            <person name="Yang L."/>
            <person name="Song C."/>
            <person name="Wang M."/>
            <person name="Shi J."/>
            <person name="Liu G."/>
            <person name="Liu J."/>
            <person name="Zhou H."/>
            <person name="Zhou W."/>
            <person name="Yu Q."/>
            <person name="An N."/>
            <person name="Chen Y."/>
            <person name="Cai Q."/>
            <person name="Wang B."/>
            <person name="Liu B."/>
            <person name="Min J."/>
            <person name="Huang Y."/>
            <person name="Wu H."/>
            <person name="Li Z."/>
            <person name="Zhang Y."/>
            <person name="Yin Y."/>
            <person name="Song W."/>
            <person name="Jiang J."/>
            <person name="Jackson S.A."/>
            <person name="Wing R.A."/>
            <person name="Wang J."/>
            <person name="Chen M."/>
        </authorList>
    </citation>
    <scope>NUCLEOTIDE SEQUENCE [LARGE SCALE GENOMIC DNA]</scope>
    <source>
        <strain evidence="2">cv. IRGC 101232</strain>
    </source>
</reference>